<dbReference type="EMBL" id="BMER01000001">
    <property type="protein sequence ID" value="GGG80152.1"/>
    <property type="molecule type" value="Genomic_DNA"/>
</dbReference>
<dbReference type="AlphaFoldDB" id="A0A917HJG5"/>
<dbReference type="InterPro" id="IPR017853">
    <property type="entry name" value="GH"/>
</dbReference>
<reference evidence="2" key="2">
    <citation type="submission" date="2020-09" db="EMBL/GenBank/DDBJ databases">
        <authorList>
            <person name="Sun Q."/>
            <person name="Zhou Y."/>
        </authorList>
    </citation>
    <scope>NUCLEOTIDE SEQUENCE</scope>
    <source>
        <strain evidence="2">CGMCC 1.12195</strain>
    </source>
</reference>
<reference evidence="2" key="1">
    <citation type="journal article" date="2014" name="Int. J. Syst. Evol. Microbiol.">
        <title>Complete genome sequence of Corynebacterium casei LMG S-19264T (=DSM 44701T), isolated from a smear-ripened cheese.</title>
        <authorList>
            <consortium name="US DOE Joint Genome Institute (JGI-PGF)"/>
            <person name="Walter F."/>
            <person name="Albersmeier A."/>
            <person name="Kalinowski J."/>
            <person name="Ruckert C."/>
        </authorList>
    </citation>
    <scope>NUCLEOTIDE SEQUENCE</scope>
    <source>
        <strain evidence="2">CGMCC 1.12195</strain>
    </source>
</reference>
<name>A0A917HJG5_9SPHI</name>
<accession>A0A917HJG5</accession>
<gene>
    <name evidence="2" type="ORF">GCM10007415_10680</name>
</gene>
<dbReference type="InterPro" id="IPR013785">
    <property type="entry name" value="Aldolase_TIM"/>
</dbReference>
<sequence>MKSKIVLATVLAFFLFSANTCTKDLTFYVLDTRYDEATRAFFNSNENIQPYVYLGEFAIDPRKTGKFEESNIVSAINNYIPDPSATSVVSLNIESDIYKKLRDKKTGDKEAKSASDEFIRIVKIIKRERPNVQVGIYGIPFRFFYSSQKGVNDGGKFDELFKVVDYISPSLYMMYPNRQIGTTKNKAYIESNLKYALELGEKFGKPVIPWVWHIIHPSNKEYGGNLVDKSEFNDYLNLIATTSFNGLKASGVLVWEPSDASFNTYMQRVGQQRSLKSNVNLDKNSLIKYYLEDLTK</sequence>
<evidence type="ECO:0008006" key="4">
    <source>
        <dbReference type="Google" id="ProtNLM"/>
    </source>
</evidence>
<feature type="chain" id="PRO_5036827779" description="Hyaluronidase" evidence="1">
    <location>
        <begin position="23"/>
        <end position="296"/>
    </location>
</feature>
<evidence type="ECO:0000313" key="3">
    <source>
        <dbReference type="Proteomes" id="UP000660862"/>
    </source>
</evidence>
<keyword evidence="3" id="KW-1185">Reference proteome</keyword>
<evidence type="ECO:0000313" key="2">
    <source>
        <dbReference type="EMBL" id="GGG80152.1"/>
    </source>
</evidence>
<dbReference type="Gene3D" id="3.20.20.70">
    <property type="entry name" value="Aldolase class I"/>
    <property type="match status" value="1"/>
</dbReference>
<evidence type="ECO:0000256" key="1">
    <source>
        <dbReference type="SAM" id="SignalP"/>
    </source>
</evidence>
<feature type="signal peptide" evidence="1">
    <location>
        <begin position="1"/>
        <end position="22"/>
    </location>
</feature>
<dbReference type="SUPFAM" id="SSF51445">
    <property type="entry name" value="(Trans)glycosidases"/>
    <property type="match status" value="1"/>
</dbReference>
<comment type="caution">
    <text evidence="2">The sequence shown here is derived from an EMBL/GenBank/DDBJ whole genome shotgun (WGS) entry which is preliminary data.</text>
</comment>
<dbReference type="RefSeq" id="WP_188504870.1">
    <property type="nucleotide sequence ID" value="NZ_BMER01000001.1"/>
</dbReference>
<organism evidence="2 3">
    <name type="scientific">Parapedobacter pyrenivorans</name>
    <dbReference type="NCBI Taxonomy" id="1305674"/>
    <lineage>
        <taxon>Bacteria</taxon>
        <taxon>Pseudomonadati</taxon>
        <taxon>Bacteroidota</taxon>
        <taxon>Sphingobacteriia</taxon>
        <taxon>Sphingobacteriales</taxon>
        <taxon>Sphingobacteriaceae</taxon>
        <taxon>Parapedobacter</taxon>
    </lineage>
</organism>
<dbReference type="Proteomes" id="UP000660862">
    <property type="component" value="Unassembled WGS sequence"/>
</dbReference>
<keyword evidence="1" id="KW-0732">Signal</keyword>
<proteinExistence type="predicted"/>
<protein>
    <recommendedName>
        <fullName evidence="4">Hyaluronidase</fullName>
    </recommendedName>
</protein>